<dbReference type="GO" id="GO:0005886">
    <property type="term" value="C:plasma membrane"/>
    <property type="evidence" value="ECO:0007669"/>
    <property type="project" value="UniProtKB-SubCell"/>
</dbReference>
<dbReference type="SMART" id="SM00062">
    <property type="entry name" value="PBPb"/>
    <property type="match status" value="1"/>
</dbReference>
<dbReference type="Pfam" id="PF09084">
    <property type="entry name" value="NMT1"/>
    <property type="match status" value="1"/>
</dbReference>
<evidence type="ECO:0000256" key="3">
    <source>
        <dbReference type="ARBA" id="ARBA00010742"/>
    </source>
</evidence>
<dbReference type="SUPFAM" id="SSF53850">
    <property type="entry name" value="Periplasmic binding protein-like II"/>
    <property type="match status" value="1"/>
</dbReference>
<dbReference type="InterPro" id="IPR044527">
    <property type="entry name" value="NrtA/CpmA_ABC-bd_dom"/>
</dbReference>
<dbReference type="GO" id="GO:0042597">
    <property type="term" value="C:periplasmic space"/>
    <property type="evidence" value="ECO:0007669"/>
    <property type="project" value="UniProtKB-SubCell"/>
</dbReference>
<keyword evidence="7 9" id="KW-0732">Signal</keyword>
<evidence type="ECO:0000256" key="5">
    <source>
        <dbReference type="ARBA" id="ARBA00022475"/>
    </source>
</evidence>
<feature type="domain" description="Solute-binding protein family 3/N-terminal" evidence="10">
    <location>
        <begin position="54"/>
        <end position="285"/>
    </location>
</feature>
<keyword evidence="12" id="KW-1185">Reference proteome</keyword>
<proteinExistence type="inferred from homology"/>
<keyword evidence="6" id="KW-0997">Cell inner membrane</keyword>
<dbReference type="PROSITE" id="PS51257">
    <property type="entry name" value="PROKAR_LIPOPROTEIN"/>
    <property type="match status" value="1"/>
</dbReference>
<evidence type="ECO:0000313" key="11">
    <source>
        <dbReference type="EMBL" id="RAK18227.1"/>
    </source>
</evidence>
<dbReference type="InterPro" id="IPR015168">
    <property type="entry name" value="SsuA/THI5"/>
</dbReference>
<keyword evidence="5" id="KW-1003">Cell membrane</keyword>
<evidence type="ECO:0000256" key="1">
    <source>
        <dbReference type="ARBA" id="ARBA00004418"/>
    </source>
</evidence>
<comment type="similarity">
    <text evidence="3">Belongs to the bacterial solute-binding protein SsuA/TauA family.</text>
</comment>
<protein>
    <submittedName>
        <fullName evidence="11">NitT/TauT family transport system substrate-binding protein</fullName>
    </submittedName>
</protein>
<name>A0A327YCP3_9BACL</name>
<dbReference type="CDD" id="cd13553">
    <property type="entry name" value="PBP2_NrtA_CpmA_like"/>
    <property type="match status" value="1"/>
</dbReference>
<reference evidence="11 12" key="1">
    <citation type="submission" date="2018-06" db="EMBL/GenBank/DDBJ databases">
        <title>Genomic Encyclopedia of Type Strains, Phase III (KMG-III): the genomes of soil and plant-associated and newly described type strains.</title>
        <authorList>
            <person name="Whitman W."/>
        </authorList>
    </citation>
    <scope>NUCLEOTIDE SEQUENCE [LARGE SCALE GENOMIC DNA]</scope>
    <source>
        <strain evidence="11 12">CGMCC 1.8979</strain>
    </source>
</reference>
<keyword evidence="8" id="KW-0472">Membrane</keyword>
<evidence type="ECO:0000256" key="4">
    <source>
        <dbReference type="ARBA" id="ARBA00022448"/>
    </source>
</evidence>
<dbReference type="PANTHER" id="PTHR30024">
    <property type="entry name" value="ALIPHATIC SULFONATES-BINDING PROTEIN-RELATED"/>
    <property type="match status" value="1"/>
</dbReference>
<dbReference type="Proteomes" id="UP000248555">
    <property type="component" value="Unassembled WGS sequence"/>
</dbReference>
<evidence type="ECO:0000256" key="9">
    <source>
        <dbReference type="SAM" id="SignalP"/>
    </source>
</evidence>
<feature type="signal peptide" evidence="9">
    <location>
        <begin position="1"/>
        <end position="30"/>
    </location>
</feature>
<dbReference type="GO" id="GO:0042626">
    <property type="term" value="F:ATPase-coupled transmembrane transporter activity"/>
    <property type="evidence" value="ECO:0007669"/>
    <property type="project" value="InterPro"/>
</dbReference>
<comment type="subcellular location">
    <subcellularLocation>
        <location evidence="2">Cell inner membrane</location>
    </subcellularLocation>
    <subcellularLocation>
        <location evidence="1">Periplasm</location>
    </subcellularLocation>
</comment>
<evidence type="ECO:0000313" key="12">
    <source>
        <dbReference type="Proteomes" id="UP000248555"/>
    </source>
</evidence>
<dbReference type="Gene3D" id="3.40.190.10">
    <property type="entry name" value="Periplasmic binding protein-like II"/>
    <property type="match status" value="2"/>
</dbReference>
<dbReference type="InterPro" id="IPR001638">
    <property type="entry name" value="Solute-binding_3/MltF_N"/>
</dbReference>
<dbReference type="EMBL" id="QLMH01000011">
    <property type="protein sequence ID" value="RAK18227.1"/>
    <property type="molecule type" value="Genomic_DNA"/>
</dbReference>
<accession>A0A327YCP3</accession>
<evidence type="ECO:0000256" key="8">
    <source>
        <dbReference type="ARBA" id="ARBA00023136"/>
    </source>
</evidence>
<evidence type="ECO:0000256" key="7">
    <source>
        <dbReference type="ARBA" id="ARBA00022729"/>
    </source>
</evidence>
<comment type="caution">
    <text evidence="11">The sequence shown here is derived from an EMBL/GenBank/DDBJ whole genome shotgun (WGS) entry which is preliminary data.</text>
</comment>
<dbReference type="OrthoDB" id="286202at2"/>
<feature type="chain" id="PRO_5039652729" evidence="9">
    <location>
        <begin position="31"/>
        <end position="356"/>
    </location>
</feature>
<dbReference type="NCBIfam" id="TIGR01728">
    <property type="entry name" value="SsuA_fam"/>
    <property type="match status" value="1"/>
</dbReference>
<keyword evidence="4" id="KW-0813">Transport</keyword>
<dbReference type="AlphaFoldDB" id="A0A327YCP3"/>
<organism evidence="11 12">
    <name type="scientific">Paranoxybacillus vitaminiphilus</name>
    <dbReference type="NCBI Taxonomy" id="581036"/>
    <lineage>
        <taxon>Bacteria</taxon>
        <taxon>Bacillati</taxon>
        <taxon>Bacillota</taxon>
        <taxon>Bacilli</taxon>
        <taxon>Bacillales</taxon>
        <taxon>Anoxybacillaceae</taxon>
        <taxon>Paranoxybacillus</taxon>
    </lineage>
</organism>
<evidence type="ECO:0000259" key="10">
    <source>
        <dbReference type="SMART" id="SM00062"/>
    </source>
</evidence>
<gene>
    <name evidence="11" type="ORF">B0I26_11144</name>
</gene>
<evidence type="ECO:0000256" key="6">
    <source>
        <dbReference type="ARBA" id="ARBA00022519"/>
    </source>
</evidence>
<evidence type="ECO:0000256" key="2">
    <source>
        <dbReference type="ARBA" id="ARBA00004533"/>
    </source>
</evidence>
<dbReference type="InterPro" id="IPR010067">
    <property type="entry name" value="ABC_SsuA_sub-bd"/>
</dbReference>
<sequence>MKFFRSSKWKKRLIVAVAAFGLLFSTAACGNNENAAQHSSESQQQNDSNEQLRKVRVGYLNVMDDAQAMLANEGGFYKKHGLDVTMQMFNSGTDLIKAIVGGQLDAGVLGFTNALTWLDKGADIKIVGGAQMGYHSMLVRKDSGIQSLADLKGKSVASQQQGSTADIVLNGVVWKKAGITKNDVQMQYVSPSVAIQSLAAGKVDAAFVFEPYDSIARLTTPVEQIYEIGKEWPFPCMVVITSGKMIKENKEAVYALLDAQKEAIEMLEEKPAEAAKLITKYFIKEAELETSDGKKIAATKVIEESIKSQTFNWEITPEQVEKMQEIAKMMVEQGILKKEIDVKKALDLSWQEQIKE</sequence>
<dbReference type="RefSeq" id="WP_111645768.1">
    <property type="nucleotide sequence ID" value="NZ_QLMH01000011.1"/>
</dbReference>